<feature type="region of interest" description="Disordered" evidence="10">
    <location>
        <begin position="905"/>
        <end position="925"/>
    </location>
</feature>
<keyword evidence="5" id="KW-0288">FMN</keyword>
<feature type="non-terminal residue" evidence="12">
    <location>
        <position position="1035"/>
    </location>
</feature>
<dbReference type="InterPro" id="IPR029039">
    <property type="entry name" value="Flavoprotein-like_sf"/>
</dbReference>
<evidence type="ECO:0000256" key="1">
    <source>
        <dbReference type="ARBA" id="ARBA00001917"/>
    </source>
</evidence>
<dbReference type="PANTHER" id="PTHR43410">
    <property type="entry name" value="NITRIC OXIDE SYNTHASE OXYGENASE"/>
    <property type="match status" value="1"/>
</dbReference>
<dbReference type="InterPro" id="IPR044944">
    <property type="entry name" value="NOS_dom_3"/>
</dbReference>
<dbReference type="InterPro" id="IPR039261">
    <property type="entry name" value="FNR_nucleotide-bd"/>
</dbReference>
<evidence type="ECO:0000256" key="9">
    <source>
        <dbReference type="ARBA" id="ARBA00023004"/>
    </source>
</evidence>
<keyword evidence="4" id="KW-0349">Heme</keyword>
<dbReference type="GO" id="GO:0006809">
    <property type="term" value="P:nitric oxide biosynthetic process"/>
    <property type="evidence" value="ECO:0007669"/>
    <property type="project" value="InterPro"/>
</dbReference>
<dbReference type="PANTHER" id="PTHR43410:SF1">
    <property type="entry name" value="NITRIC OXIDE SYNTHASE"/>
    <property type="match status" value="1"/>
</dbReference>
<keyword evidence="5" id="KW-0285">Flavoprotein</keyword>
<keyword evidence="7" id="KW-0112">Calmodulin-binding</keyword>
<evidence type="ECO:0000259" key="11">
    <source>
        <dbReference type="PROSITE" id="PS50902"/>
    </source>
</evidence>
<proteinExistence type="inferred from homology"/>
<dbReference type="InterPro" id="IPR004030">
    <property type="entry name" value="NOS_N"/>
</dbReference>
<dbReference type="Gene3D" id="3.90.340.10">
    <property type="entry name" value="Nitric Oxide Synthase, Chain A, domain 1"/>
    <property type="match status" value="1"/>
</dbReference>
<dbReference type="SUPFAM" id="SSF52218">
    <property type="entry name" value="Flavoproteins"/>
    <property type="match status" value="1"/>
</dbReference>
<dbReference type="InterPro" id="IPR050607">
    <property type="entry name" value="NOS"/>
</dbReference>
<dbReference type="PROSITE" id="PS50902">
    <property type="entry name" value="FLAVODOXIN_LIKE"/>
    <property type="match status" value="1"/>
</dbReference>
<comment type="similarity">
    <text evidence="2">Belongs to the NOS family.</text>
</comment>
<evidence type="ECO:0000256" key="4">
    <source>
        <dbReference type="ARBA" id="ARBA00022617"/>
    </source>
</evidence>
<feature type="region of interest" description="Disordered" evidence="10">
    <location>
        <begin position="427"/>
        <end position="448"/>
    </location>
</feature>
<dbReference type="Pfam" id="PF00258">
    <property type="entry name" value="Flavodoxin_1"/>
    <property type="match status" value="1"/>
</dbReference>
<evidence type="ECO:0000256" key="5">
    <source>
        <dbReference type="ARBA" id="ARBA00022643"/>
    </source>
</evidence>
<dbReference type="Gene3D" id="3.40.50.360">
    <property type="match status" value="1"/>
</dbReference>
<evidence type="ECO:0000256" key="8">
    <source>
        <dbReference type="ARBA" id="ARBA00023002"/>
    </source>
</evidence>
<organism evidence="12 13">
    <name type="scientific">Lepidopterella palustris CBS 459.81</name>
    <dbReference type="NCBI Taxonomy" id="1314670"/>
    <lineage>
        <taxon>Eukaryota</taxon>
        <taxon>Fungi</taxon>
        <taxon>Dikarya</taxon>
        <taxon>Ascomycota</taxon>
        <taxon>Pezizomycotina</taxon>
        <taxon>Dothideomycetes</taxon>
        <taxon>Pleosporomycetidae</taxon>
        <taxon>Mytilinidiales</taxon>
        <taxon>Argynnaceae</taxon>
        <taxon>Lepidopterella</taxon>
    </lineage>
</organism>
<dbReference type="Pfam" id="PF02898">
    <property type="entry name" value="NO_synthase"/>
    <property type="match status" value="1"/>
</dbReference>
<reference evidence="12 13" key="1">
    <citation type="journal article" date="2016" name="Nat. Commun.">
        <title>Ectomycorrhizal ecology is imprinted in the genome of the dominant symbiotic fungus Cenococcum geophilum.</title>
        <authorList>
            <consortium name="DOE Joint Genome Institute"/>
            <person name="Peter M."/>
            <person name="Kohler A."/>
            <person name="Ohm R.A."/>
            <person name="Kuo A."/>
            <person name="Krutzmann J."/>
            <person name="Morin E."/>
            <person name="Arend M."/>
            <person name="Barry K.W."/>
            <person name="Binder M."/>
            <person name="Choi C."/>
            <person name="Clum A."/>
            <person name="Copeland A."/>
            <person name="Grisel N."/>
            <person name="Haridas S."/>
            <person name="Kipfer T."/>
            <person name="LaButti K."/>
            <person name="Lindquist E."/>
            <person name="Lipzen A."/>
            <person name="Maire R."/>
            <person name="Meier B."/>
            <person name="Mihaltcheva S."/>
            <person name="Molinier V."/>
            <person name="Murat C."/>
            <person name="Poggeler S."/>
            <person name="Quandt C.A."/>
            <person name="Sperisen C."/>
            <person name="Tritt A."/>
            <person name="Tisserant E."/>
            <person name="Crous P.W."/>
            <person name="Henrissat B."/>
            <person name="Nehls U."/>
            <person name="Egli S."/>
            <person name="Spatafora J.W."/>
            <person name="Grigoriev I.V."/>
            <person name="Martin F.M."/>
        </authorList>
    </citation>
    <scope>NUCLEOTIDE SEQUENCE [LARGE SCALE GENOMIC DNA]</scope>
    <source>
        <strain evidence="12 13">CBS 459.81</strain>
    </source>
</reference>
<feature type="domain" description="Flavodoxin-like" evidence="11">
    <location>
        <begin position="460"/>
        <end position="615"/>
    </location>
</feature>
<protein>
    <recommendedName>
        <fullName evidence="3">nitric-oxide synthase (NADPH)</fullName>
        <ecNumber evidence="3">1.14.13.39</ecNumber>
    </recommendedName>
</protein>
<dbReference type="Proteomes" id="UP000250266">
    <property type="component" value="Unassembled WGS sequence"/>
</dbReference>
<keyword evidence="8" id="KW-0560">Oxidoreductase</keyword>
<gene>
    <name evidence="12" type="ORF">K432DRAFT_454237</name>
</gene>
<dbReference type="EMBL" id="KV744984">
    <property type="protein sequence ID" value="OCK79887.1"/>
    <property type="molecule type" value="Genomic_DNA"/>
</dbReference>
<dbReference type="AlphaFoldDB" id="A0A8E2E9N3"/>
<accession>A0A8E2E9N3</accession>
<evidence type="ECO:0000256" key="6">
    <source>
        <dbReference type="ARBA" id="ARBA00022723"/>
    </source>
</evidence>
<dbReference type="OrthoDB" id="1856718at2759"/>
<evidence type="ECO:0000256" key="10">
    <source>
        <dbReference type="SAM" id="MobiDB-lite"/>
    </source>
</evidence>
<dbReference type="Gene3D" id="3.90.1230.10">
    <property type="entry name" value="Nitric Oxide Synthase, Chain A, domain 3"/>
    <property type="match status" value="1"/>
</dbReference>
<dbReference type="EC" id="1.14.13.39" evidence="3"/>
<evidence type="ECO:0000256" key="7">
    <source>
        <dbReference type="ARBA" id="ARBA00022860"/>
    </source>
</evidence>
<keyword evidence="6" id="KW-0479">Metal-binding</keyword>
<dbReference type="Gene3D" id="3.90.440.10">
    <property type="entry name" value="Nitric Oxide Synthase,Heme Domain,Chain A domain 2"/>
    <property type="match status" value="1"/>
</dbReference>
<dbReference type="GO" id="GO:0010181">
    <property type="term" value="F:FMN binding"/>
    <property type="evidence" value="ECO:0007669"/>
    <property type="project" value="InterPro"/>
</dbReference>
<dbReference type="Gene3D" id="3.40.50.80">
    <property type="entry name" value="Nucleotide-binding domain of ferredoxin-NADP reductase (FNR) module"/>
    <property type="match status" value="1"/>
</dbReference>
<keyword evidence="13" id="KW-1185">Reference proteome</keyword>
<name>A0A8E2E9N3_9PEZI</name>
<keyword evidence="9" id="KW-0408">Iron</keyword>
<dbReference type="GO" id="GO:0005516">
    <property type="term" value="F:calmodulin binding"/>
    <property type="evidence" value="ECO:0007669"/>
    <property type="project" value="UniProtKB-KW"/>
</dbReference>
<sequence length="1035" mass="114984">GCTRDFCQAGRSIHTDEARVGENRTVDVVEQECVEFLNEMRQDGHFKTDEEFEDRMNSALDEIRSSCRQAIVRGDRDEGTVGGNWMQTSKELEFGIRRAWRNARKCIMRSHCEELQLVDLRAVTTSKDMAIELIKGMTAAFDDGNIRPTVFVFPPRAIDERGPMIWNSQVLSFAGYEIEDDSILGDPMNAQLTKDIIELGWKPPETKSRWDLLPLVTMAFGDAPAVVELPPNLRQLVDIRHPRYSAEFERMDLKWVPFPALTRFGFDIGGVQYTATPFIGWFMDAEIGVRDLADSFRYNVLPEIALALGPEDIKSVSLENFGDLPEYEKLALLSRAQAELNYAVHWSFQQSRVTLIDSLTASIKYCQYDDEFKKKNGFRLPADPYWLSPPQGSIIPLWHRGGAPNYQPKPMISRHVENPVNAWKREQERYRSEGKIPPAGGSPATSSSVNIGEQEYAMSISIHYCSAGTVAQKLANKLHKKVKTILEVGSHVALVPEVAELETLQAVDLTGRKILLLIVSSTGQGEIPANGLRFADVCKDFKTNSPSPTGNGPRFAILGNGDSRYASTFNGAASKISDLLIEAGGRPLTDGPFPCDNATESPPLSAFDSWWETLEPTLQGIMNGSYDSSPPSASAFTYSIGTEPEQAAEIIAAREQELLNRPNRSLCLHIDIGCEVYEDMSCIQILPLNPDLKVRRVIEILGVDGFKPIDFGHTEKSTSLTFARYISEVIDLEARFNSITWMDQIRYNRAKSLSGNGLRKKSVVQVLEHLHGLGLLPDSTSTSLVGQICLAMPLLRPVTYSVASSIAYISLNTGKCDSNKNNHVDTIIKTLPGGRFSEIFLTESPCPTLLKLRFVDSRCGPQLREWNGAVPLIIVSTGAGFGPVRCLLQRQLYKAAATTITTTTTTTTITTRPTETETEPETPLHPPIHHPISLFLGLHPSDINLTHDILNHAAARGIVDILSIVSSNSEQYRIQDKFGEDGMGEKLRHKVGELGGVIFVCGSARAAWDITRAWDELLEGNSKQMLRERYVEECF</sequence>
<evidence type="ECO:0000256" key="2">
    <source>
        <dbReference type="ARBA" id="ARBA00006267"/>
    </source>
</evidence>
<dbReference type="InterPro" id="IPR044940">
    <property type="entry name" value="NOS_dom_2"/>
</dbReference>
<dbReference type="GO" id="GO:0004517">
    <property type="term" value="F:nitric-oxide synthase activity"/>
    <property type="evidence" value="ECO:0007669"/>
    <property type="project" value="UniProtKB-EC"/>
</dbReference>
<comment type="cofactor">
    <cofactor evidence="1">
        <name>FMN</name>
        <dbReference type="ChEBI" id="CHEBI:58210"/>
    </cofactor>
</comment>
<dbReference type="SUPFAM" id="SSF56512">
    <property type="entry name" value="Nitric oxide (NO) synthase oxygenase domain"/>
    <property type="match status" value="1"/>
</dbReference>
<dbReference type="InterPro" id="IPR036119">
    <property type="entry name" value="NOS_N_sf"/>
</dbReference>
<dbReference type="SUPFAM" id="SSF52343">
    <property type="entry name" value="Ferredoxin reductase-like, C-terminal NADP-linked domain"/>
    <property type="match status" value="1"/>
</dbReference>
<feature type="compositionally biased region" description="Low complexity" evidence="10">
    <location>
        <begin position="437"/>
        <end position="448"/>
    </location>
</feature>
<evidence type="ECO:0000313" key="12">
    <source>
        <dbReference type="EMBL" id="OCK79887.1"/>
    </source>
</evidence>
<dbReference type="InterPro" id="IPR044943">
    <property type="entry name" value="NOS_dom_1"/>
</dbReference>
<evidence type="ECO:0000313" key="13">
    <source>
        <dbReference type="Proteomes" id="UP000250266"/>
    </source>
</evidence>
<dbReference type="InterPro" id="IPR008254">
    <property type="entry name" value="Flavodoxin/NO_synth"/>
</dbReference>
<dbReference type="GO" id="GO:0046872">
    <property type="term" value="F:metal ion binding"/>
    <property type="evidence" value="ECO:0007669"/>
    <property type="project" value="UniProtKB-KW"/>
</dbReference>
<evidence type="ECO:0000256" key="3">
    <source>
        <dbReference type="ARBA" id="ARBA00012989"/>
    </source>
</evidence>